<evidence type="ECO:0000313" key="1">
    <source>
        <dbReference type="EMBL" id="TWJ33037.1"/>
    </source>
</evidence>
<gene>
    <name evidence="1" type="ORF">JN12_00448</name>
</gene>
<reference evidence="1 2" key="1">
    <citation type="submission" date="2019-07" db="EMBL/GenBank/DDBJ databases">
        <title>Genomic Encyclopedia of Archaeal and Bacterial Type Strains, Phase II (KMG-II): from individual species to whole genera.</title>
        <authorList>
            <person name="Goeker M."/>
        </authorList>
    </citation>
    <scope>NUCLEOTIDE SEQUENCE [LARGE SCALE GENOMIC DNA]</scope>
    <source>
        <strain evidence="1 2">ATCC BAA-1139</strain>
    </source>
</reference>
<keyword evidence="2" id="KW-1185">Reference proteome</keyword>
<proteinExistence type="predicted"/>
<name>A0A562WRU9_9BACT</name>
<evidence type="ECO:0000313" key="2">
    <source>
        <dbReference type="Proteomes" id="UP000319449"/>
    </source>
</evidence>
<organism evidence="1 2">
    <name type="scientific">Geobacter argillaceus</name>
    <dbReference type="NCBI Taxonomy" id="345631"/>
    <lineage>
        <taxon>Bacteria</taxon>
        <taxon>Pseudomonadati</taxon>
        <taxon>Thermodesulfobacteriota</taxon>
        <taxon>Desulfuromonadia</taxon>
        <taxon>Geobacterales</taxon>
        <taxon>Geobacteraceae</taxon>
        <taxon>Geobacter</taxon>
    </lineage>
</organism>
<dbReference type="RefSeq" id="WP_145017661.1">
    <property type="nucleotide sequence ID" value="NZ_VLLN01000002.1"/>
</dbReference>
<dbReference type="Proteomes" id="UP000319449">
    <property type="component" value="Unassembled WGS sequence"/>
</dbReference>
<dbReference type="Pfam" id="PF09720">
    <property type="entry name" value="Unstab_antitox"/>
    <property type="match status" value="1"/>
</dbReference>
<dbReference type="InterPro" id="IPR013406">
    <property type="entry name" value="CHP02574_addiction_mod"/>
</dbReference>
<protein>
    <submittedName>
        <fullName evidence="1">Putative addiction module component</fullName>
    </submittedName>
</protein>
<comment type="caution">
    <text evidence="1">The sequence shown here is derived from an EMBL/GenBank/DDBJ whole genome shotgun (WGS) entry which is preliminary data.</text>
</comment>
<sequence>MPVKDIASFESDALTLPATQRAILAKHLLASLDDLEEREIEQMWLDEAERRYQLHKDGSLSSRDAFKAIAEARKRL</sequence>
<dbReference type="AlphaFoldDB" id="A0A562WRU9"/>
<dbReference type="EMBL" id="VLLN01000002">
    <property type="protein sequence ID" value="TWJ33037.1"/>
    <property type="molecule type" value="Genomic_DNA"/>
</dbReference>
<dbReference type="OrthoDB" id="5524318at2"/>
<accession>A0A562WRU9</accession>